<proteinExistence type="predicted"/>
<keyword evidence="1" id="KW-1133">Transmembrane helix</keyword>
<feature type="transmembrane region" description="Helical" evidence="1">
    <location>
        <begin position="93"/>
        <end position="111"/>
    </location>
</feature>
<keyword evidence="1" id="KW-0812">Transmembrane</keyword>
<reference evidence="2" key="1">
    <citation type="submission" date="2020-08" db="EMBL/GenBank/DDBJ databases">
        <title>Multicomponent nature underlies the extraordinary mechanical properties of spider dragline silk.</title>
        <authorList>
            <person name="Kono N."/>
            <person name="Nakamura H."/>
            <person name="Mori M."/>
            <person name="Yoshida Y."/>
            <person name="Ohtoshi R."/>
            <person name="Malay A.D."/>
            <person name="Moran D.A.P."/>
            <person name="Tomita M."/>
            <person name="Numata K."/>
            <person name="Arakawa K."/>
        </authorList>
    </citation>
    <scope>NUCLEOTIDE SEQUENCE</scope>
</reference>
<keyword evidence="3" id="KW-1185">Reference proteome</keyword>
<gene>
    <name evidence="2" type="ORF">NPIL_72081</name>
</gene>
<evidence type="ECO:0000256" key="1">
    <source>
        <dbReference type="SAM" id="Phobius"/>
    </source>
</evidence>
<feature type="transmembrane region" description="Helical" evidence="1">
    <location>
        <begin position="54"/>
        <end position="73"/>
    </location>
</feature>
<comment type="caution">
    <text evidence="2">The sequence shown here is derived from an EMBL/GenBank/DDBJ whole genome shotgun (WGS) entry which is preliminary data.</text>
</comment>
<evidence type="ECO:0000313" key="3">
    <source>
        <dbReference type="Proteomes" id="UP000887013"/>
    </source>
</evidence>
<name>A0A8X6NHB6_NEPPI</name>
<protein>
    <submittedName>
        <fullName evidence="2">Uncharacterized protein</fullName>
    </submittedName>
</protein>
<keyword evidence="1" id="KW-0472">Membrane</keyword>
<accession>A0A8X6NHB6</accession>
<organism evidence="2 3">
    <name type="scientific">Nephila pilipes</name>
    <name type="common">Giant wood spider</name>
    <name type="synonym">Nephila maculata</name>
    <dbReference type="NCBI Taxonomy" id="299642"/>
    <lineage>
        <taxon>Eukaryota</taxon>
        <taxon>Metazoa</taxon>
        <taxon>Ecdysozoa</taxon>
        <taxon>Arthropoda</taxon>
        <taxon>Chelicerata</taxon>
        <taxon>Arachnida</taxon>
        <taxon>Araneae</taxon>
        <taxon>Araneomorphae</taxon>
        <taxon>Entelegynae</taxon>
        <taxon>Araneoidea</taxon>
        <taxon>Nephilidae</taxon>
        <taxon>Nephila</taxon>
    </lineage>
</organism>
<dbReference type="AlphaFoldDB" id="A0A8X6NHB6"/>
<evidence type="ECO:0000313" key="2">
    <source>
        <dbReference type="EMBL" id="GFT15178.1"/>
    </source>
</evidence>
<sequence length="120" mass="14094">MKDFSIFRETPKKTSHFVTCDGQDGVGEWDTRSPSTLLPHWHDWWTGRTLTKDFSIKAFSSHEVVIILQWTFMAHYAKGVYLATELPLKHSRVVASATLVSIFVRLLFLDWRKKIFYLKF</sequence>
<dbReference type="EMBL" id="BMAW01058244">
    <property type="protein sequence ID" value="GFT15178.1"/>
    <property type="molecule type" value="Genomic_DNA"/>
</dbReference>
<dbReference type="Proteomes" id="UP000887013">
    <property type="component" value="Unassembled WGS sequence"/>
</dbReference>